<protein>
    <submittedName>
        <fullName evidence="1">Uncharacterized protein</fullName>
    </submittedName>
</protein>
<dbReference type="EMBL" id="JAPZCX010000002">
    <property type="protein sequence ID" value="MDN5069666.1"/>
    <property type="molecule type" value="Genomic_DNA"/>
</dbReference>
<proteinExistence type="predicted"/>
<gene>
    <name evidence="1" type="ORF">O8C76_01335</name>
</gene>
<comment type="caution">
    <text evidence="1">The sequence shown here is derived from an EMBL/GenBank/DDBJ whole genome shotgun (WGS) entry which is preliminary data.</text>
</comment>
<dbReference type="Proteomes" id="UP001170288">
    <property type="component" value="Unassembled WGS sequence"/>
</dbReference>
<evidence type="ECO:0000313" key="2">
    <source>
        <dbReference type="Proteomes" id="UP001170288"/>
    </source>
</evidence>
<evidence type="ECO:0000313" key="1">
    <source>
        <dbReference type="EMBL" id="MDN5069666.1"/>
    </source>
</evidence>
<name>A0AAW7PUK5_9BACT</name>
<reference evidence="1" key="2">
    <citation type="journal article" date="2023" name="Microorganisms">
        <title>Genomic Characterization of Arcobacter butzleri Strains Isolated from Various Sources in Lithuania.</title>
        <authorList>
            <person name="Uljanovas D."/>
            <person name="Golz G."/>
            <person name="Fleischmann S."/>
            <person name="Kudirkiene E."/>
            <person name="Kasetiene N."/>
            <person name="Grineviciene A."/>
            <person name="Tamuleviciene E."/>
            <person name="Aksomaitiene J."/>
            <person name="Alter T."/>
            <person name="Malakauskas M."/>
        </authorList>
    </citation>
    <scope>NUCLEOTIDE SEQUENCE</scope>
    <source>
        <strain evidence="1">RCM69</strain>
    </source>
</reference>
<dbReference type="RefSeq" id="WP_237938001.1">
    <property type="nucleotide sequence ID" value="NZ_JAKKPJ010000027.1"/>
</dbReference>
<reference evidence="1" key="1">
    <citation type="submission" date="2022-12" db="EMBL/GenBank/DDBJ databases">
        <authorList>
            <person name="Uljanovas D."/>
        </authorList>
    </citation>
    <scope>NUCLEOTIDE SEQUENCE</scope>
    <source>
        <strain evidence="1">RCM69</strain>
    </source>
</reference>
<organism evidence="1 2">
    <name type="scientific">Aliarcobacter butzleri</name>
    <dbReference type="NCBI Taxonomy" id="28197"/>
    <lineage>
        <taxon>Bacteria</taxon>
        <taxon>Pseudomonadati</taxon>
        <taxon>Campylobacterota</taxon>
        <taxon>Epsilonproteobacteria</taxon>
        <taxon>Campylobacterales</taxon>
        <taxon>Arcobacteraceae</taxon>
        <taxon>Aliarcobacter</taxon>
    </lineage>
</organism>
<dbReference type="AlphaFoldDB" id="A0AAW7PUK5"/>
<sequence>MNCSNFTLGKIANDFRYQFTNILSDRATTNNWSSTSSVSTNKEQNAFYFSQAINFDTDIVIECVYRDIQNTLQSMRDLGYEFDVKTVKKAYSIEVTNIRFK</sequence>
<accession>A0AAW7PUK5</accession>